<proteinExistence type="predicted"/>
<dbReference type="EMBL" id="WAAU01000008">
    <property type="protein sequence ID" value="KAB1159656.1"/>
    <property type="molecule type" value="Genomic_DNA"/>
</dbReference>
<organism evidence="1 2">
    <name type="scientific">Tenacibaculum aiptasiae</name>
    <dbReference type="NCBI Taxonomy" id="426481"/>
    <lineage>
        <taxon>Bacteria</taxon>
        <taxon>Pseudomonadati</taxon>
        <taxon>Bacteroidota</taxon>
        <taxon>Flavobacteriia</taxon>
        <taxon>Flavobacteriales</taxon>
        <taxon>Flavobacteriaceae</taxon>
        <taxon>Tenacibaculum</taxon>
    </lineage>
</organism>
<name>A0A7J5APW0_9FLAO</name>
<dbReference type="RefSeq" id="WP_150898902.1">
    <property type="nucleotide sequence ID" value="NZ_WAAU01000008.1"/>
</dbReference>
<evidence type="ECO:0000313" key="2">
    <source>
        <dbReference type="Proteomes" id="UP000467305"/>
    </source>
</evidence>
<sequence length="64" mass="6901">MKKLEINKMENLQGGDIWETIAGGCSAYTGLVLFKVISNAHPVLKGLSYGCYVYLLSYGVANAS</sequence>
<dbReference type="Proteomes" id="UP000467305">
    <property type="component" value="Unassembled WGS sequence"/>
</dbReference>
<dbReference type="AlphaFoldDB" id="A0A7J5APW0"/>
<keyword evidence="2" id="KW-1185">Reference proteome</keyword>
<comment type="caution">
    <text evidence="1">The sequence shown here is derived from an EMBL/GenBank/DDBJ whole genome shotgun (WGS) entry which is preliminary data.</text>
</comment>
<gene>
    <name evidence="1" type="ORF">F7018_04925</name>
</gene>
<protein>
    <submittedName>
        <fullName evidence="1">Uncharacterized protein</fullName>
    </submittedName>
</protein>
<accession>A0A7J5APW0</accession>
<evidence type="ECO:0000313" key="1">
    <source>
        <dbReference type="EMBL" id="KAB1159656.1"/>
    </source>
</evidence>
<reference evidence="1 2" key="1">
    <citation type="submission" date="2019-09" db="EMBL/GenBank/DDBJ databases">
        <authorList>
            <person name="Cao W.R."/>
        </authorList>
    </citation>
    <scope>NUCLEOTIDE SEQUENCE [LARGE SCALE GENOMIC DNA]</scope>
    <source>
        <strain evidence="2">a4</strain>
    </source>
</reference>